<dbReference type="Pfam" id="PF05258">
    <property type="entry name" value="DciA"/>
    <property type="match status" value="1"/>
</dbReference>
<reference evidence="1" key="1">
    <citation type="submission" date="2024-05" db="EMBL/GenBank/DDBJ databases">
        <title>Genome sequencing of novel strain.</title>
        <authorList>
            <person name="Ganbat D."/>
            <person name="Ganbat S."/>
            <person name="Lee S.-J."/>
        </authorList>
    </citation>
    <scope>NUCLEOTIDE SEQUENCE</scope>
    <source>
        <strain evidence="1">SMD15-11</strain>
    </source>
</reference>
<name>A0AB39UWN0_9GAMM</name>
<dbReference type="AlphaFoldDB" id="A0AB39UWN0"/>
<dbReference type="InterPro" id="IPR007922">
    <property type="entry name" value="DciA-like"/>
</dbReference>
<organism evidence="1">
    <name type="scientific">Thermohahella caldifontis</name>
    <dbReference type="NCBI Taxonomy" id="3142973"/>
    <lineage>
        <taxon>Bacteria</taxon>
        <taxon>Pseudomonadati</taxon>
        <taxon>Pseudomonadota</taxon>
        <taxon>Gammaproteobacteria</taxon>
        <taxon>Oceanospirillales</taxon>
        <taxon>Hahellaceae</taxon>
        <taxon>Thermohahella</taxon>
    </lineage>
</organism>
<protein>
    <submittedName>
        <fullName evidence="1">DUF721 domain-containing protein</fullName>
    </submittedName>
</protein>
<evidence type="ECO:0000313" key="1">
    <source>
        <dbReference type="EMBL" id="XDT72447.1"/>
    </source>
</evidence>
<gene>
    <name evidence="1" type="ORF">AAIA72_00210</name>
</gene>
<sequence length="148" mass="16858">MAASSPRRPQDIARENLRLGRLLEEAEARQTQAGRLSEALPSYLRSLVTFVRLEQDTLVVTVPDGTVAARLRMEQSQILERLRAAGGDFQWCYRFLIRIRPQAGQRRTPKRKPKPISKENAGLLLQEARQTEDQGLSRVLENLARLAR</sequence>
<accession>A0AB39UWN0</accession>
<dbReference type="RefSeq" id="WP_369601454.1">
    <property type="nucleotide sequence ID" value="NZ_CP154858.1"/>
</dbReference>
<proteinExistence type="predicted"/>
<dbReference type="EMBL" id="CP154858">
    <property type="protein sequence ID" value="XDT72447.1"/>
    <property type="molecule type" value="Genomic_DNA"/>
</dbReference>
<dbReference type="KEGG" id="tcd:AAIA72_00210"/>